<keyword evidence="2" id="KW-1185">Reference proteome</keyword>
<dbReference type="Proteomes" id="UP000304953">
    <property type="component" value="Unassembled WGS sequence"/>
</dbReference>
<organism evidence="1 2">
    <name type="scientific">Petralouisia muris</name>
    <dbReference type="NCBI Taxonomy" id="3032872"/>
    <lineage>
        <taxon>Bacteria</taxon>
        <taxon>Bacillati</taxon>
        <taxon>Bacillota</taxon>
        <taxon>Clostridia</taxon>
        <taxon>Lachnospirales</taxon>
        <taxon>Lachnospiraceae</taxon>
        <taxon>Petralouisia</taxon>
    </lineage>
</organism>
<accession>A0AC61S0Q7</accession>
<evidence type="ECO:0000313" key="1">
    <source>
        <dbReference type="EMBL" id="TGY97454.1"/>
    </source>
</evidence>
<proteinExistence type="predicted"/>
<sequence length="665" mass="76350">MCGERILKDWKSLREVICLAWLKTLAETYDVYGHLAGVDKNEQAVLLPISHSTFNAQIEVAIDLDGNFQSSKRLEKGSDVVTIIPVTKDSAAKASGITPHPLCDKLCYIAGDYTLYTGDNKEKYFEAYLRQLEDWAESEYTHPFVQAIYKYLEKKTLIQDLVTKGTLELDGGGRLTDNVKIQGLGQTGANVRFRILGSDSSGEVWKNQELYKQYSSYYQQKLADKKLCYASGKIESCSDKHPSKIRNSADKAKLISGNDESGFTYRGRFVSKDQAVSVGYDTSQRAHNALRWLIQKQGYTRDESAIVCWMANRDMQIPDITKDSVNGFGDIDDIDFDFDSLDTYESSSIRKHDTGKYFAEQFNHAVNGYAGKIKQDDKIVIIALEAATTGRLSIAYYDEMGGRQYIDAILNWQNHCNWRRTIKVGKPEEEKRKVTCECTPSPRDMALAAFGVQRSEWLEADAGLLRATVKRLLPCITQRSAKIPSDMIRAAARRVSMPQTMSNFVWYNDVLCVTCAMIRFNYEEGDKKMDDFLKENINDRNVLFGRLLAVYDFMEQCAMFEKDENGKVKEQRMTNAKRYWNTYSRRPAKTAKTIEENLNAYEKKLNGYQRKKFEEWTGEIMGHMTIKEYDNRALSEMYIPAYYQQMEYMKNELWKKNSKGEINNE</sequence>
<name>A0AC61S0Q7_9FIRM</name>
<gene>
    <name evidence="1" type="primary">cas8c</name>
    <name evidence="1" type="ORF">E5329_04750</name>
</gene>
<evidence type="ECO:0000313" key="2">
    <source>
        <dbReference type="Proteomes" id="UP000304953"/>
    </source>
</evidence>
<protein>
    <submittedName>
        <fullName evidence="1">Type I-C CRISPR-associated protein Cas8c/Csd1</fullName>
    </submittedName>
</protein>
<comment type="caution">
    <text evidence="1">The sequence shown here is derived from an EMBL/GenBank/DDBJ whole genome shotgun (WGS) entry which is preliminary data.</text>
</comment>
<dbReference type="EMBL" id="SRYA01000007">
    <property type="protein sequence ID" value="TGY97454.1"/>
    <property type="molecule type" value="Genomic_DNA"/>
</dbReference>
<reference evidence="1" key="1">
    <citation type="submission" date="2019-04" db="EMBL/GenBank/DDBJ databases">
        <title>Microbes associate with the intestines of laboratory mice.</title>
        <authorList>
            <person name="Navarre W."/>
            <person name="Wong E."/>
            <person name="Huang K."/>
            <person name="Tropini C."/>
            <person name="Ng K."/>
            <person name="Yu B."/>
        </authorList>
    </citation>
    <scope>NUCLEOTIDE SEQUENCE</scope>
    <source>
        <strain evidence="1">NM01_1-7b</strain>
    </source>
</reference>